<evidence type="ECO:0000313" key="3">
    <source>
        <dbReference type="Proteomes" id="UP000664357"/>
    </source>
</evidence>
<protein>
    <submittedName>
        <fullName evidence="2">Uncharacterized protein</fullName>
    </submittedName>
</protein>
<dbReference type="Proteomes" id="UP000664357">
    <property type="component" value="Unassembled WGS sequence"/>
</dbReference>
<sequence length="32" mass="3675">MDNLDHLMSTHDKIRNHLMLKTSGGQKKKSLP</sequence>
<accession>A0ABV0EWE4</accession>
<proteinExistence type="predicted"/>
<name>A0ABV0EWE4_9ENTE</name>
<reference evidence="2 3" key="2">
    <citation type="submission" date="2024-02" db="EMBL/GenBank/DDBJ databases">
        <title>The Genome Sequence of Enterococcus sp. DIV0159.</title>
        <authorList>
            <person name="Earl A."/>
            <person name="Manson A."/>
            <person name="Gilmore M."/>
            <person name="Sanders J."/>
            <person name="Shea T."/>
            <person name="Howe W."/>
            <person name="Livny J."/>
            <person name="Cuomo C."/>
            <person name="Neafsey D."/>
            <person name="Birren B."/>
        </authorList>
    </citation>
    <scope>NUCLEOTIDE SEQUENCE [LARGE SCALE GENOMIC DNA]</scope>
    <source>
        <strain evidence="2 3">665A</strain>
    </source>
</reference>
<keyword evidence="3" id="KW-1185">Reference proteome</keyword>
<gene>
    <name evidence="2" type="ORF">JZO67_004958</name>
</gene>
<comment type="caution">
    <text evidence="2">The sequence shown here is derived from an EMBL/GenBank/DDBJ whole genome shotgun (WGS) entry which is preliminary data.</text>
</comment>
<reference evidence="2 3" key="1">
    <citation type="submission" date="2021-03" db="EMBL/GenBank/DDBJ databases">
        <authorList>
            <person name="Gilmore M.S."/>
            <person name="Schwartzman J."/>
            <person name="Van Tyne D."/>
            <person name="Martin M."/>
            <person name="Earl A.M."/>
            <person name="Manson A.L."/>
            <person name="Straub T."/>
            <person name="Salamzade R."/>
            <person name="Saavedra J."/>
            <person name="Lebreton F."/>
            <person name="Prichula J."/>
            <person name="Schaufler K."/>
            <person name="Gaca A."/>
            <person name="Sgardioli B."/>
            <person name="Wagenaar J."/>
            <person name="Strong T."/>
        </authorList>
    </citation>
    <scope>NUCLEOTIDE SEQUENCE [LARGE SCALE GENOMIC DNA]</scope>
    <source>
        <strain evidence="2 3">665A</strain>
    </source>
</reference>
<evidence type="ECO:0000256" key="1">
    <source>
        <dbReference type="SAM" id="MobiDB-lite"/>
    </source>
</evidence>
<evidence type="ECO:0000313" key="2">
    <source>
        <dbReference type="EMBL" id="MEO1772975.1"/>
    </source>
</evidence>
<organism evidence="2 3">
    <name type="scientific">Candidatus Enterococcus ferrettii</name>
    <dbReference type="NCBI Taxonomy" id="2815324"/>
    <lineage>
        <taxon>Bacteria</taxon>
        <taxon>Bacillati</taxon>
        <taxon>Bacillota</taxon>
        <taxon>Bacilli</taxon>
        <taxon>Lactobacillales</taxon>
        <taxon>Enterococcaceae</taxon>
        <taxon>Enterococcus</taxon>
    </lineage>
</organism>
<feature type="compositionally biased region" description="Basic and acidic residues" evidence="1">
    <location>
        <begin position="1"/>
        <end position="15"/>
    </location>
</feature>
<feature type="region of interest" description="Disordered" evidence="1">
    <location>
        <begin position="1"/>
        <end position="32"/>
    </location>
</feature>
<dbReference type="EMBL" id="JAFREL020000006">
    <property type="protein sequence ID" value="MEO1772975.1"/>
    <property type="molecule type" value="Genomic_DNA"/>
</dbReference>